<evidence type="ECO:0000256" key="1">
    <source>
        <dbReference type="SAM" id="Phobius"/>
    </source>
</evidence>
<dbReference type="EMBL" id="CP059399">
    <property type="protein sequence ID" value="QLY30410.1"/>
    <property type="molecule type" value="Genomic_DNA"/>
</dbReference>
<protein>
    <submittedName>
        <fullName evidence="2">Uncharacterized protein</fullName>
    </submittedName>
</protein>
<dbReference type="Proteomes" id="UP000515512">
    <property type="component" value="Chromosome"/>
</dbReference>
<sequence>MQDPLQRITKLQTIIAAILVAGLGIALMVLGAQTPTNPNLAWLRFFPWSEVGGTLLVAGLLGLGIDYFTGRDREARDTARLQHVLAESAPAMRDAVIQGFAFGNDDLARVASPDTLDDIIQNSLALRLGDKAFAEEVYQDIRDQAIQASERWHDAKVEIRLSPAAGGSAEAPAAPALFTVTVRWEYSVVPRHRSRRFAAVSDKAEYAELAREDGTFAWYVTPKAGLNATDREAFELVQFSVDGQERAIRQASRKTGQIYTVDLSLDARQAEEPVTIAYTYRTVTERRGHLLYIDIEQPTRGIEVELDYSDCAIERVSVLDFIASSKATRIERSPDTVPGKSVRVGFDGWVFPRSGVGFVWVTAESAASAPTTNGKPR</sequence>
<evidence type="ECO:0000313" key="2">
    <source>
        <dbReference type="EMBL" id="QLY30410.1"/>
    </source>
</evidence>
<dbReference type="AlphaFoldDB" id="A0A7D6VIL9"/>
<proteinExistence type="predicted"/>
<keyword evidence="1" id="KW-0812">Transmembrane</keyword>
<keyword evidence="1" id="KW-1133">Transmembrane helix</keyword>
<feature type="transmembrane region" description="Helical" evidence="1">
    <location>
        <begin position="51"/>
        <end position="70"/>
    </location>
</feature>
<evidence type="ECO:0000313" key="3">
    <source>
        <dbReference type="Proteomes" id="UP000515512"/>
    </source>
</evidence>
<reference evidence="2 3" key="1">
    <citation type="submission" date="2020-07" db="EMBL/GenBank/DDBJ databases">
        <authorList>
            <person name="Zhuang K."/>
            <person name="Ran Y."/>
        </authorList>
    </citation>
    <scope>NUCLEOTIDE SEQUENCE [LARGE SCALE GENOMIC DNA]</scope>
    <source>
        <strain evidence="2 3">WCH-YHL-001</strain>
    </source>
</reference>
<dbReference type="RefSeq" id="WP_181581608.1">
    <property type="nucleotide sequence ID" value="NZ_CP059399.1"/>
</dbReference>
<keyword evidence="1" id="KW-0472">Membrane</keyword>
<feature type="transmembrane region" description="Helical" evidence="1">
    <location>
        <begin position="12"/>
        <end position="31"/>
    </location>
</feature>
<gene>
    <name evidence="2" type="ORF">H0264_35705</name>
</gene>
<name>A0A7D6VIL9_9NOCA</name>
<dbReference type="KEGG" id="nhu:H0264_35705"/>
<organism evidence="2 3">
    <name type="scientific">Nocardia huaxiensis</name>
    <dbReference type="NCBI Taxonomy" id="2755382"/>
    <lineage>
        <taxon>Bacteria</taxon>
        <taxon>Bacillati</taxon>
        <taxon>Actinomycetota</taxon>
        <taxon>Actinomycetes</taxon>
        <taxon>Mycobacteriales</taxon>
        <taxon>Nocardiaceae</taxon>
        <taxon>Nocardia</taxon>
    </lineage>
</organism>
<keyword evidence="3" id="KW-1185">Reference proteome</keyword>
<accession>A0A7D6VIL9</accession>